<evidence type="ECO:0000256" key="9">
    <source>
        <dbReference type="ARBA" id="ARBA00023180"/>
    </source>
</evidence>
<dbReference type="AlphaFoldDB" id="A0A8C0AAF4"/>
<keyword evidence="10" id="KW-0393">Immunoglobulin domain</keyword>
<evidence type="ECO:0000256" key="2">
    <source>
        <dbReference type="ARBA" id="ARBA00022692"/>
    </source>
</evidence>
<dbReference type="Ensembl" id="ENSBGRT00000022433.1">
    <property type="protein sequence ID" value="ENSBGRP00000019374.1"/>
    <property type="gene ID" value="ENSBGRG00000012266.1"/>
</dbReference>
<feature type="domain" description="Intercellular adhesion molecule N-terminal" evidence="12">
    <location>
        <begin position="30"/>
        <end position="106"/>
    </location>
</feature>
<keyword evidence="3 11" id="KW-0732">Signal</keyword>
<dbReference type="Pfam" id="PF03921">
    <property type="entry name" value="ICAM_N"/>
    <property type="match status" value="1"/>
</dbReference>
<keyword evidence="5" id="KW-0130">Cell adhesion</keyword>
<sequence length="181" mass="19987">MSPFGGWGTLTAFLALLCCQGSGEKAFEGPEHLMVGSGEFQVINCTASCTDPKSLVLETHLNKTLLESQAQWKLFKVYNISKDEHLVCSFICAGKQETKVFNITVFCECRPRGPAPRGRSLCLQTHNELLYHCSWALSMARTSLGSWVQATGSESAHTLPWPPRSLPAIRILSLLRSEQSK</sequence>
<dbReference type="PANTHER" id="PTHR13771">
    <property type="entry name" value="INTERCELLULAR ADHESION MOLECULE"/>
    <property type="match status" value="1"/>
</dbReference>
<evidence type="ECO:0000256" key="6">
    <source>
        <dbReference type="ARBA" id="ARBA00022989"/>
    </source>
</evidence>
<dbReference type="Proteomes" id="UP000694520">
    <property type="component" value="Chromosome 19"/>
</dbReference>
<keyword evidence="9" id="KW-0325">Glycoprotein</keyword>
<comment type="subcellular location">
    <subcellularLocation>
        <location evidence="1">Membrane</location>
        <topology evidence="1">Single-pass type I membrane protein</topology>
    </subcellularLocation>
</comment>
<dbReference type="GeneTree" id="ENSGT00940000161654"/>
<reference evidence="13" key="2">
    <citation type="submission" date="2025-08" db="UniProtKB">
        <authorList>
            <consortium name="Ensembl"/>
        </authorList>
    </citation>
    <scope>IDENTIFICATION</scope>
</reference>
<dbReference type="GO" id="GO:0005178">
    <property type="term" value="F:integrin binding"/>
    <property type="evidence" value="ECO:0007669"/>
    <property type="project" value="InterPro"/>
</dbReference>
<evidence type="ECO:0000313" key="13">
    <source>
        <dbReference type="Ensembl" id="ENSBGRP00000019374.1"/>
    </source>
</evidence>
<proteinExistence type="predicted"/>
<evidence type="ECO:0000256" key="4">
    <source>
        <dbReference type="ARBA" id="ARBA00022737"/>
    </source>
</evidence>
<evidence type="ECO:0000256" key="8">
    <source>
        <dbReference type="ARBA" id="ARBA00023157"/>
    </source>
</evidence>
<evidence type="ECO:0000256" key="1">
    <source>
        <dbReference type="ARBA" id="ARBA00004479"/>
    </source>
</evidence>
<evidence type="ECO:0000256" key="10">
    <source>
        <dbReference type="ARBA" id="ARBA00023319"/>
    </source>
</evidence>
<keyword evidence="4" id="KW-0677">Repeat</keyword>
<name>A0A8C0AAF4_BOSMU</name>
<keyword evidence="6" id="KW-1133">Transmembrane helix</keyword>
<feature type="chain" id="PRO_5033997902" description="Intercellular adhesion molecule N-terminal domain-containing protein" evidence="11">
    <location>
        <begin position="24"/>
        <end position="181"/>
    </location>
</feature>
<dbReference type="InterPro" id="IPR013768">
    <property type="entry name" value="ICAM_N"/>
</dbReference>
<dbReference type="SUPFAM" id="SSF48726">
    <property type="entry name" value="Immunoglobulin"/>
    <property type="match status" value="1"/>
</dbReference>
<keyword evidence="7" id="KW-0472">Membrane</keyword>
<dbReference type="FunFam" id="2.60.40.10:FF:000194">
    <property type="entry name" value="Intercellular adhesion molecule 1"/>
    <property type="match status" value="1"/>
</dbReference>
<dbReference type="InterPro" id="IPR047012">
    <property type="entry name" value="ICAM_VCAM"/>
</dbReference>
<keyword evidence="8" id="KW-1015">Disulfide bond</keyword>
<dbReference type="PANTHER" id="PTHR13771:SF3">
    <property type="entry name" value="INTERCELLULAR ADHESION MOLECULE 2"/>
    <property type="match status" value="1"/>
</dbReference>
<evidence type="ECO:0000313" key="14">
    <source>
        <dbReference type="Proteomes" id="UP000694520"/>
    </source>
</evidence>
<evidence type="ECO:0000256" key="11">
    <source>
        <dbReference type="SAM" id="SignalP"/>
    </source>
</evidence>
<evidence type="ECO:0000256" key="3">
    <source>
        <dbReference type="ARBA" id="ARBA00022729"/>
    </source>
</evidence>
<evidence type="ECO:0000259" key="12">
    <source>
        <dbReference type="Pfam" id="PF03921"/>
    </source>
</evidence>
<dbReference type="GO" id="GO:0005886">
    <property type="term" value="C:plasma membrane"/>
    <property type="evidence" value="ECO:0007669"/>
    <property type="project" value="TreeGrafter"/>
</dbReference>
<dbReference type="Gene3D" id="2.60.40.10">
    <property type="entry name" value="Immunoglobulins"/>
    <property type="match status" value="1"/>
</dbReference>
<organism evidence="13 14">
    <name type="scientific">Bos mutus grunniens</name>
    <name type="common">Wild yak</name>
    <name type="synonym">Bos grunniens</name>
    <dbReference type="NCBI Taxonomy" id="30521"/>
    <lineage>
        <taxon>Eukaryota</taxon>
        <taxon>Metazoa</taxon>
        <taxon>Chordata</taxon>
        <taxon>Craniata</taxon>
        <taxon>Vertebrata</taxon>
        <taxon>Euteleostomi</taxon>
        <taxon>Mammalia</taxon>
        <taxon>Eutheria</taxon>
        <taxon>Laurasiatheria</taxon>
        <taxon>Artiodactyla</taxon>
        <taxon>Ruminantia</taxon>
        <taxon>Pecora</taxon>
        <taxon>Bovidae</taxon>
        <taxon>Bovinae</taxon>
        <taxon>Bos</taxon>
    </lineage>
</organism>
<keyword evidence="14" id="KW-1185">Reference proteome</keyword>
<evidence type="ECO:0000256" key="5">
    <source>
        <dbReference type="ARBA" id="ARBA00022889"/>
    </source>
</evidence>
<accession>A0A8C0AAF4</accession>
<dbReference type="InterPro" id="IPR013783">
    <property type="entry name" value="Ig-like_fold"/>
</dbReference>
<protein>
    <recommendedName>
        <fullName evidence="12">Intercellular adhesion molecule N-terminal domain-containing protein</fullName>
    </recommendedName>
</protein>
<dbReference type="GO" id="GO:0007155">
    <property type="term" value="P:cell adhesion"/>
    <property type="evidence" value="ECO:0007669"/>
    <property type="project" value="UniProtKB-KW"/>
</dbReference>
<feature type="signal peptide" evidence="11">
    <location>
        <begin position="1"/>
        <end position="23"/>
    </location>
</feature>
<dbReference type="InterPro" id="IPR036179">
    <property type="entry name" value="Ig-like_dom_sf"/>
</dbReference>
<keyword evidence="2" id="KW-0812">Transmembrane</keyword>
<reference evidence="13" key="3">
    <citation type="submission" date="2025-09" db="UniProtKB">
        <authorList>
            <consortium name="Ensembl"/>
        </authorList>
    </citation>
    <scope>IDENTIFICATION</scope>
</reference>
<reference evidence="13" key="1">
    <citation type="submission" date="2019-05" db="EMBL/GenBank/DDBJ databases">
        <authorList>
            <person name="Zhang S."/>
            <person name="Liu J."/>
        </authorList>
    </citation>
    <scope>NUCLEOTIDE SEQUENCE [LARGE SCALE GENOMIC DNA]</scope>
</reference>
<evidence type="ECO:0000256" key="7">
    <source>
        <dbReference type="ARBA" id="ARBA00023136"/>
    </source>
</evidence>